<reference evidence="3" key="1">
    <citation type="journal article" date="2014" name="Front. Microbiol.">
        <title>High frequency of phylogenetically diverse reductive dehalogenase-homologous genes in deep subseafloor sedimentary metagenomes.</title>
        <authorList>
            <person name="Kawai M."/>
            <person name="Futagami T."/>
            <person name="Toyoda A."/>
            <person name="Takaki Y."/>
            <person name="Nishi S."/>
            <person name="Hori S."/>
            <person name="Arai W."/>
            <person name="Tsubouchi T."/>
            <person name="Morono Y."/>
            <person name="Uchiyama I."/>
            <person name="Ito T."/>
            <person name="Fujiyama A."/>
            <person name="Inagaki F."/>
            <person name="Takami H."/>
        </authorList>
    </citation>
    <scope>NUCLEOTIDE SEQUENCE</scope>
    <source>
        <strain evidence="3">Expedition CK06-06</strain>
    </source>
</reference>
<dbReference type="InterPro" id="IPR036162">
    <property type="entry name" value="Resolvase-like_N_sf"/>
</dbReference>
<dbReference type="GO" id="GO:0003677">
    <property type="term" value="F:DNA binding"/>
    <property type="evidence" value="ECO:0007669"/>
    <property type="project" value="InterPro"/>
</dbReference>
<dbReference type="PROSITE" id="PS51736">
    <property type="entry name" value="RECOMBINASES_3"/>
    <property type="match status" value="1"/>
</dbReference>
<dbReference type="InterPro" id="IPR006119">
    <property type="entry name" value="Resolv_N"/>
</dbReference>
<dbReference type="Gene3D" id="3.40.50.1390">
    <property type="entry name" value="Resolvase, N-terminal catalytic domain"/>
    <property type="match status" value="1"/>
</dbReference>
<feature type="domain" description="Recombinase" evidence="2">
    <location>
        <begin position="104"/>
        <end position="230"/>
    </location>
</feature>
<sequence>DRPKLNELRELVGTEAIDVVVVYCLDRFSRNATQGVILRDELDKYHTLLESVTEDIDKTPLGEAITFLRGTFSQIEVEKIKERTMRGKRARAREGRMSGSFHTTYGYDYIPVSQINGGRRIINETEASWVRQIFEWLVTDGLTTGIIRNRLEALGVPSKKGRHWNKISIASILKNPAYTGKTYAFTCNMKRKPRRKPQEEWIEIPDVTPAIISQDIFEAAQKQLQVNKAKATRNKKREYLLSGHVKCHQCGHSYV</sequence>
<dbReference type="Gene3D" id="3.90.1750.20">
    <property type="entry name" value="Putative Large Serine Recombinase, Chain B, Domain 2"/>
    <property type="match status" value="1"/>
</dbReference>
<evidence type="ECO:0000313" key="3">
    <source>
        <dbReference type="EMBL" id="GAG17846.1"/>
    </source>
</evidence>
<dbReference type="SMART" id="SM00857">
    <property type="entry name" value="Resolvase"/>
    <property type="match status" value="1"/>
</dbReference>
<feature type="non-terminal residue" evidence="3">
    <location>
        <position position="255"/>
    </location>
</feature>
<dbReference type="EMBL" id="BARS01039344">
    <property type="protein sequence ID" value="GAG17846.1"/>
    <property type="molecule type" value="Genomic_DNA"/>
</dbReference>
<evidence type="ECO:0000259" key="1">
    <source>
        <dbReference type="PROSITE" id="PS51736"/>
    </source>
</evidence>
<dbReference type="AlphaFoldDB" id="X0WYM0"/>
<feature type="non-terminal residue" evidence="3">
    <location>
        <position position="1"/>
    </location>
</feature>
<organism evidence="3">
    <name type="scientific">marine sediment metagenome</name>
    <dbReference type="NCBI Taxonomy" id="412755"/>
    <lineage>
        <taxon>unclassified sequences</taxon>
        <taxon>metagenomes</taxon>
        <taxon>ecological metagenomes</taxon>
    </lineage>
</organism>
<dbReference type="InterPro" id="IPR011109">
    <property type="entry name" value="DNA_bind_recombinase_dom"/>
</dbReference>
<dbReference type="InterPro" id="IPR038109">
    <property type="entry name" value="DNA_bind_recomb_sf"/>
</dbReference>
<dbReference type="GO" id="GO:0000150">
    <property type="term" value="F:DNA strand exchange activity"/>
    <property type="evidence" value="ECO:0007669"/>
    <property type="project" value="InterPro"/>
</dbReference>
<evidence type="ECO:0000259" key="2">
    <source>
        <dbReference type="PROSITE" id="PS51737"/>
    </source>
</evidence>
<comment type="caution">
    <text evidence="3">The sequence shown here is derived from an EMBL/GenBank/DDBJ whole genome shotgun (WGS) entry which is preliminary data.</text>
</comment>
<name>X0WYM0_9ZZZZ</name>
<protein>
    <recommendedName>
        <fullName evidence="4">Recombinase domain-containing protein</fullName>
    </recommendedName>
</protein>
<dbReference type="SUPFAM" id="SSF53041">
    <property type="entry name" value="Resolvase-like"/>
    <property type="match status" value="1"/>
</dbReference>
<dbReference type="InterPro" id="IPR050639">
    <property type="entry name" value="SSR_resolvase"/>
</dbReference>
<dbReference type="Pfam" id="PF07508">
    <property type="entry name" value="Recombinase"/>
    <property type="match status" value="1"/>
</dbReference>
<feature type="domain" description="Resolvase/invertase-type recombinase catalytic" evidence="1">
    <location>
        <begin position="1"/>
        <end position="95"/>
    </location>
</feature>
<proteinExistence type="predicted"/>
<accession>X0WYM0</accession>
<dbReference type="PANTHER" id="PTHR30461">
    <property type="entry name" value="DNA-INVERTASE FROM LAMBDOID PROPHAGE"/>
    <property type="match status" value="1"/>
</dbReference>
<dbReference type="Pfam" id="PF00239">
    <property type="entry name" value="Resolvase"/>
    <property type="match status" value="1"/>
</dbReference>
<dbReference type="PROSITE" id="PS51737">
    <property type="entry name" value="RECOMBINASE_DNA_BIND"/>
    <property type="match status" value="1"/>
</dbReference>
<dbReference type="CDD" id="cd00338">
    <property type="entry name" value="Ser_Recombinase"/>
    <property type="match status" value="1"/>
</dbReference>
<dbReference type="PANTHER" id="PTHR30461:SF23">
    <property type="entry name" value="DNA RECOMBINASE-RELATED"/>
    <property type="match status" value="1"/>
</dbReference>
<evidence type="ECO:0008006" key="4">
    <source>
        <dbReference type="Google" id="ProtNLM"/>
    </source>
</evidence>
<gene>
    <name evidence="3" type="ORF">S01H1_60089</name>
</gene>